<feature type="domain" description="Thioesterase" evidence="2">
    <location>
        <begin position="85"/>
        <end position="155"/>
    </location>
</feature>
<protein>
    <submittedName>
        <fullName evidence="3">PaaI family thioesterase</fullName>
        <ecNumber evidence="3">3.1.2.-</ecNumber>
    </submittedName>
</protein>
<dbReference type="EC" id="3.1.2.-" evidence="3"/>
<keyword evidence="1 3" id="KW-0378">Hydrolase</keyword>
<sequence>MHSPGEWRPGHYENGAQCFYIYKSDYQKKESVTAGRPLIVSNIPDTLHIHPFASTIGLRIDERSPERSVCSIEVTPDIHHNPHRVTHGAVLYALADTGMGMVLYPTLNKGESCVTIEIKINYFRPAPAGIIRCETVILNRGRTIANLESRLYLADRLIAQANGNFAILQPR</sequence>
<dbReference type="NCBIfam" id="TIGR00369">
    <property type="entry name" value="unchar_dom_1"/>
    <property type="match status" value="1"/>
</dbReference>
<dbReference type="CDD" id="cd03443">
    <property type="entry name" value="PaaI_thioesterase"/>
    <property type="match status" value="1"/>
</dbReference>
<name>A0ABV7UCM4_9HYPH</name>
<evidence type="ECO:0000313" key="4">
    <source>
        <dbReference type="Proteomes" id="UP001595704"/>
    </source>
</evidence>
<dbReference type="SUPFAM" id="SSF54637">
    <property type="entry name" value="Thioesterase/thiol ester dehydrase-isomerase"/>
    <property type="match status" value="1"/>
</dbReference>
<dbReference type="Proteomes" id="UP001595704">
    <property type="component" value="Unassembled WGS sequence"/>
</dbReference>
<dbReference type="InterPro" id="IPR029069">
    <property type="entry name" value="HotDog_dom_sf"/>
</dbReference>
<dbReference type="PANTHER" id="PTHR43240:SF1">
    <property type="entry name" value="BLR5584 PROTEIN"/>
    <property type="match status" value="1"/>
</dbReference>
<dbReference type="GO" id="GO:0016787">
    <property type="term" value="F:hydrolase activity"/>
    <property type="evidence" value="ECO:0007669"/>
    <property type="project" value="UniProtKB-KW"/>
</dbReference>
<dbReference type="PANTHER" id="PTHR43240">
    <property type="entry name" value="1,4-DIHYDROXY-2-NAPHTHOYL-COA THIOESTERASE 1"/>
    <property type="match status" value="1"/>
</dbReference>
<dbReference type="InterPro" id="IPR003736">
    <property type="entry name" value="PAAI_dom"/>
</dbReference>
<dbReference type="RefSeq" id="WP_191317736.1">
    <property type="nucleotide sequence ID" value="NZ_BNCG01000001.1"/>
</dbReference>
<dbReference type="EMBL" id="JBHRYC010000023">
    <property type="protein sequence ID" value="MFC3636144.1"/>
    <property type="molecule type" value="Genomic_DNA"/>
</dbReference>
<organism evidence="3 4">
    <name type="scientific">Camelimonas fluminis</name>
    <dbReference type="NCBI Taxonomy" id="1576911"/>
    <lineage>
        <taxon>Bacteria</taxon>
        <taxon>Pseudomonadati</taxon>
        <taxon>Pseudomonadota</taxon>
        <taxon>Alphaproteobacteria</taxon>
        <taxon>Hyphomicrobiales</taxon>
        <taxon>Chelatococcaceae</taxon>
        <taxon>Camelimonas</taxon>
    </lineage>
</organism>
<proteinExistence type="predicted"/>
<dbReference type="InterPro" id="IPR006683">
    <property type="entry name" value="Thioestr_dom"/>
</dbReference>
<dbReference type="Gene3D" id="3.10.129.10">
    <property type="entry name" value="Hotdog Thioesterase"/>
    <property type="match status" value="1"/>
</dbReference>
<reference evidence="4" key="1">
    <citation type="journal article" date="2019" name="Int. J. Syst. Evol. Microbiol.">
        <title>The Global Catalogue of Microorganisms (GCM) 10K type strain sequencing project: providing services to taxonomists for standard genome sequencing and annotation.</title>
        <authorList>
            <consortium name="The Broad Institute Genomics Platform"/>
            <consortium name="The Broad Institute Genome Sequencing Center for Infectious Disease"/>
            <person name="Wu L."/>
            <person name="Ma J."/>
        </authorList>
    </citation>
    <scope>NUCLEOTIDE SEQUENCE [LARGE SCALE GENOMIC DNA]</scope>
    <source>
        <strain evidence="4">KCTC 42282</strain>
    </source>
</reference>
<accession>A0ABV7UCM4</accession>
<evidence type="ECO:0000259" key="2">
    <source>
        <dbReference type="Pfam" id="PF03061"/>
    </source>
</evidence>
<gene>
    <name evidence="3" type="ORF">ACFONL_01925</name>
</gene>
<evidence type="ECO:0000256" key="1">
    <source>
        <dbReference type="ARBA" id="ARBA00022801"/>
    </source>
</evidence>
<dbReference type="Pfam" id="PF03061">
    <property type="entry name" value="4HBT"/>
    <property type="match status" value="1"/>
</dbReference>
<keyword evidence="4" id="KW-1185">Reference proteome</keyword>
<evidence type="ECO:0000313" key="3">
    <source>
        <dbReference type="EMBL" id="MFC3636144.1"/>
    </source>
</evidence>
<comment type="caution">
    <text evidence="3">The sequence shown here is derived from an EMBL/GenBank/DDBJ whole genome shotgun (WGS) entry which is preliminary data.</text>
</comment>